<keyword evidence="7" id="KW-1185">Reference proteome</keyword>
<comment type="similarity">
    <text evidence="1">Belongs to the SMC family. SbcC subfamily.</text>
</comment>
<feature type="domain" description="Rad50/SbcC-type AAA" evidence="5">
    <location>
        <begin position="6"/>
        <end position="210"/>
    </location>
</feature>
<gene>
    <name evidence="6" type="ORF">QI30_06605</name>
</gene>
<name>A0A433RVC4_9BACL</name>
<dbReference type="Pfam" id="PF13558">
    <property type="entry name" value="SbcC_Walker_B"/>
    <property type="match status" value="1"/>
</dbReference>
<dbReference type="SUPFAM" id="SSF52540">
    <property type="entry name" value="P-loop containing nucleoside triphosphate hydrolases"/>
    <property type="match status" value="2"/>
</dbReference>
<feature type="coiled-coil region" evidence="4">
    <location>
        <begin position="595"/>
        <end position="709"/>
    </location>
</feature>
<evidence type="ECO:0000313" key="6">
    <source>
        <dbReference type="EMBL" id="RUS57247.1"/>
    </source>
</evidence>
<evidence type="ECO:0000256" key="3">
    <source>
        <dbReference type="ARBA" id="ARBA00013368"/>
    </source>
</evidence>
<feature type="coiled-coil region" evidence="4">
    <location>
        <begin position="331"/>
        <end position="358"/>
    </location>
</feature>
<dbReference type="GO" id="GO:0006302">
    <property type="term" value="P:double-strand break repair"/>
    <property type="evidence" value="ECO:0007669"/>
    <property type="project" value="InterPro"/>
</dbReference>
<dbReference type="RefSeq" id="WP_126990146.1">
    <property type="nucleotide sequence ID" value="NZ_JTFC01000026.1"/>
</dbReference>
<feature type="coiled-coil region" evidence="4">
    <location>
        <begin position="790"/>
        <end position="841"/>
    </location>
</feature>
<dbReference type="OrthoDB" id="9795626at2"/>
<evidence type="ECO:0000313" key="7">
    <source>
        <dbReference type="Proteomes" id="UP000288623"/>
    </source>
</evidence>
<dbReference type="PANTHER" id="PTHR32114">
    <property type="entry name" value="ABC TRANSPORTER ABCH.3"/>
    <property type="match status" value="1"/>
</dbReference>
<dbReference type="AlphaFoldDB" id="A0A433RVC4"/>
<dbReference type="Pfam" id="PF13476">
    <property type="entry name" value="AAA_23"/>
    <property type="match status" value="1"/>
</dbReference>
<reference evidence="6 7" key="1">
    <citation type="submission" date="2014-11" db="EMBL/GenBank/DDBJ databases">
        <title>Genome sequence and analysis of novel Kurthia sp.</title>
        <authorList>
            <person name="Lawson J.N."/>
            <person name="Gonzalez J.E."/>
            <person name="Rinauldi L."/>
            <person name="Xuan Z."/>
            <person name="Firman A."/>
            <person name="Shaddox L."/>
            <person name="Trudeau A."/>
            <person name="Shah S."/>
            <person name="Reiman D."/>
        </authorList>
    </citation>
    <scope>NUCLEOTIDE SEQUENCE [LARGE SCALE GENOMIC DNA]</scope>
    <source>
        <strain evidence="6 7">3B1D</strain>
    </source>
</reference>
<accession>A0A433RVC4</accession>
<dbReference type="EMBL" id="JTFC01000026">
    <property type="protein sequence ID" value="RUS57247.1"/>
    <property type="molecule type" value="Genomic_DNA"/>
</dbReference>
<dbReference type="Proteomes" id="UP000288623">
    <property type="component" value="Unassembled WGS sequence"/>
</dbReference>
<sequence>MQPLELKMTAFGPYKDCETIDFRALGDRKLFVISGTTGAGKTTIFDGIFYALYGAASGEDRSEVKGLRSHFADDKVATSVELLFAMKGHTYRVYRQLPYKKAGNKSETPGKVELYEVTDQGDVPLVDQQKATEVSDKIRELLGLTKEQFKQIVMLPQGEFQKLLTSTTANKEEILRKIFKTMKYDDMVHRLKDKRNDAQQALDKAQALQQHTVRTIHQALPLREASSLEQLLAQEHFTTARLVQALAEEQQHYEALLPGQQQAYEEAMDKQNVLQEMRAKARQFNEELTTYQNLKTELTKLNEQQPAIDTMQKQYDFAEKAQQLAPYDEQFHTLNQHKKKLENRLPALQEKLVDAIKKQEEISLQWQQVTEDKKQLPVLEQQLRTWQPLIAMYERVDDSKARQQTLQQQLQRHQQQVQKNHHEQQQVMATFETQKAQYTQAMEAVHALPMLQQQLFDEEKKVNAYTQFTQRKTQLQTLAKALQEAKKEQQQAQTAYETMHQISLRNQAYTLAQQLVEGEACPVCGSADHPAHAQLSDAVDEQVLEQQRVQYEATQRMYYRAESAWQSAQLQLNEATAACDALAIDTTRTYTTTRYEHIKAQVAQLMQAQTKAEQQQHTLQQLEQQLKQFEQQQQTLQQQLIVTEQQLQTNTVLLEEQQQQLPEQYGTKAELQQYLTAVEHQKIQLEQRVEAVRQQLEQATQTLQLTKNDHVHLTTQIDEAVHNLQEAQEHFKERVLEHFDNGQHYTEMKHFIPQMPSMRTKLEQFAQQLYATTQACEKRQHLEGKEPHDMATIEAQLQQARQQGEQLFTNWQQTKSYVKNTQALMQQLDENRAQIEALEQRATHIIALYDLLRGNNEQRISFERYLQIEYLEQIIEAANERLQPLSNGQFLLQRSERLESHGKQSGLGLDIYDAYTGQTRDVKTMSGGEKFNAALCLALGISDIIQSYRGQVEIDTMFIDEGFGTLDEEALAKAIDTLVELQKSGRMIGVISHVAGLKEAIPAVLEVKKLREGYSHTKFHID</sequence>
<comment type="caution">
    <text evidence="6">The sequence shown here is derived from an EMBL/GenBank/DDBJ whole genome shotgun (WGS) entry which is preliminary data.</text>
</comment>
<feature type="coiled-coil region" evidence="4">
    <location>
        <begin position="396"/>
        <end position="423"/>
    </location>
</feature>
<evidence type="ECO:0000256" key="2">
    <source>
        <dbReference type="ARBA" id="ARBA00011322"/>
    </source>
</evidence>
<comment type="subunit">
    <text evidence="2">Heterodimer of SbcC and SbcD.</text>
</comment>
<feature type="coiled-coil region" evidence="4">
    <location>
        <begin position="267"/>
        <end position="304"/>
    </location>
</feature>
<evidence type="ECO:0000259" key="5">
    <source>
        <dbReference type="Pfam" id="PF13476"/>
    </source>
</evidence>
<protein>
    <recommendedName>
        <fullName evidence="3">Nuclease SbcCD subunit C</fullName>
    </recommendedName>
</protein>
<dbReference type="GO" id="GO:0016887">
    <property type="term" value="F:ATP hydrolysis activity"/>
    <property type="evidence" value="ECO:0007669"/>
    <property type="project" value="InterPro"/>
</dbReference>
<dbReference type="Gene3D" id="3.40.50.300">
    <property type="entry name" value="P-loop containing nucleotide triphosphate hydrolases"/>
    <property type="match status" value="2"/>
</dbReference>
<evidence type="ECO:0000256" key="4">
    <source>
        <dbReference type="SAM" id="Coils"/>
    </source>
</evidence>
<keyword evidence="4" id="KW-0175">Coiled coil</keyword>
<evidence type="ECO:0000256" key="1">
    <source>
        <dbReference type="ARBA" id="ARBA00006930"/>
    </source>
</evidence>
<dbReference type="InterPro" id="IPR027417">
    <property type="entry name" value="P-loop_NTPase"/>
</dbReference>
<proteinExistence type="inferred from homology"/>
<organism evidence="6 7">
    <name type="scientific">Candidatus Kurthia intestinigallinarum</name>
    <dbReference type="NCBI Taxonomy" id="1562256"/>
    <lineage>
        <taxon>Bacteria</taxon>
        <taxon>Bacillati</taxon>
        <taxon>Bacillota</taxon>
        <taxon>Bacilli</taxon>
        <taxon>Bacillales</taxon>
        <taxon>Caryophanaceae</taxon>
        <taxon>Kurthia</taxon>
    </lineage>
</organism>
<feature type="coiled-coil region" evidence="4">
    <location>
        <begin position="471"/>
        <end position="498"/>
    </location>
</feature>
<dbReference type="InterPro" id="IPR038729">
    <property type="entry name" value="Rad50/SbcC_AAA"/>
</dbReference>
<dbReference type="PANTHER" id="PTHR32114:SF2">
    <property type="entry name" value="ABC TRANSPORTER ABCH.3"/>
    <property type="match status" value="1"/>
</dbReference>